<dbReference type="GO" id="GO:0007010">
    <property type="term" value="P:cytoskeleton organization"/>
    <property type="evidence" value="ECO:0007669"/>
    <property type="project" value="TreeGrafter"/>
</dbReference>
<dbReference type="EMBL" id="JAPWTK010000102">
    <property type="protein sequence ID" value="KAJ8950266.1"/>
    <property type="molecule type" value="Genomic_DNA"/>
</dbReference>
<dbReference type="PANTHER" id="PTHR21524">
    <property type="entry name" value="SPECTRIN REPEAT CONTAINING NUCLEAR ENVELOPE PROTEIN 2"/>
    <property type="match status" value="1"/>
</dbReference>
<protein>
    <submittedName>
        <fullName evidence="2">Uncharacterized protein</fullName>
    </submittedName>
</protein>
<reference evidence="2" key="1">
    <citation type="journal article" date="2023" name="Insect Mol. Biol.">
        <title>Genome sequencing provides insights into the evolution of gene families encoding plant cell wall-degrading enzymes in longhorned beetles.</title>
        <authorList>
            <person name="Shin N.R."/>
            <person name="Okamura Y."/>
            <person name="Kirsch R."/>
            <person name="Pauchet Y."/>
        </authorList>
    </citation>
    <scope>NUCLEOTIDE SEQUENCE</scope>
    <source>
        <strain evidence="2">AMC_N1</strain>
    </source>
</reference>
<name>A0AAV8YGQ2_9CUCU</name>
<gene>
    <name evidence="2" type="ORF">NQ318_021120</name>
</gene>
<dbReference type="GO" id="GO:0019894">
    <property type="term" value="F:kinesin binding"/>
    <property type="evidence" value="ECO:0007669"/>
    <property type="project" value="TreeGrafter"/>
</dbReference>
<evidence type="ECO:0000313" key="2">
    <source>
        <dbReference type="EMBL" id="KAJ8950266.1"/>
    </source>
</evidence>
<dbReference type="Proteomes" id="UP001162162">
    <property type="component" value="Unassembled WGS sequence"/>
</dbReference>
<dbReference type="AlphaFoldDB" id="A0AAV8YGQ2"/>
<feature type="coiled-coil region" evidence="1">
    <location>
        <begin position="236"/>
        <end position="263"/>
    </location>
</feature>
<dbReference type="GO" id="GO:0006997">
    <property type="term" value="P:nucleus organization"/>
    <property type="evidence" value="ECO:0007669"/>
    <property type="project" value="TreeGrafter"/>
</dbReference>
<dbReference type="GO" id="GO:0005635">
    <property type="term" value="C:nuclear envelope"/>
    <property type="evidence" value="ECO:0007669"/>
    <property type="project" value="TreeGrafter"/>
</dbReference>
<dbReference type="PANTHER" id="PTHR21524:SF5">
    <property type="entry name" value="SPECTRIN REPEAT CONTAINING NUCLEAR ENVELOPE PROTEIN 2"/>
    <property type="match status" value="1"/>
</dbReference>
<dbReference type="GO" id="GO:0007097">
    <property type="term" value="P:nuclear migration"/>
    <property type="evidence" value="ECO:0007669"/>
    <property type="project" value="TreeGrafter"/>
</dbReference>
<accession>A0AAV8YGQ2</accession>
<comment type="caution">
    <text evidence="2">The sequence shown here is derived from an EMBL/GenBank/DDBJ whole genome shotgun (WGS) entry which is preliminary data.</text>
</comment>
<evidence type="ECO:0000256" key="1">
    <source>
        <dbReference type="SAM" id="Coils"/>
    </source>
</evidence>
<proteinExistence type="predicted"/>
<evidence type="ECO:0000313" key="3">
    <source>
        <dbReference type="Proteomes" id="UP001162162"/>
    </source>
</evidence>
<sequence>MQEYRRLQKQILELKAFVTSVNMPDKKKIYTQNFPVEDIHNEIDACNTLLEAITNQGVKLASLNAIVHRFTLENQEVEDFSECSLKADISELYELFDNARTCAADKLCQMESLLPAWKTLESRLEQLQKRSARRRENHTPIRLLPDEWYLHGSNCQLRKRRRKSPIRNERTPDTVIVNAGGYHPLQEIFTEGSFSDSGISDEGSEHEIGERQGRLAAIRRLVRQLEVGLSPDSKTRLIMREKLNAAEEELKALQQRCRSLIVRTAACSASTTPERLTV</sequence>
<keyword evidence="1" id="KW-0175">Coiled coil</keyword>
<organism evidence="2 3">
    <name type="scientific">Aromia moschata</name>
    <dbReference type="NCBI Taxonomy" id="1265417"/>
    <lineage>
        <taxon>Eukaryota</taxon>
        <taxon>Metazoa</taxon>
        <taxon>Ecdysozoa</taxon>
        <taxon>Arthropoda</taxon>
        <taxon>Hexapoda</taxon>
        <taxon>Insecta</taxon>
        <taxon>Pterygota</taxon>
        <taxon>Neoptera</taxon>
        <taxon>Endopterygota</taxon>
        <taxon>Coleoptera</taxon>
        <taxon>Polyphaga</taxon>
        <taxon>Cucujiformia</taxon>
        <taxon>Chrysomeloidea</taxon>
        <taxon>Cerambycidae</taxon>
        <taxon>Cerambycinae</taxon>
        <taxon>Callichromatini</taxon>
        <taxon>Aromia</taxon>
    </lineage>
</organism>
<keyword evidence="3" id="KW-1185">Reference proteome</keyword>
<dbReference type="GO" id="GO:0048471">
    <property type="term" value="C:perinuclear region of cytoplasm"/>
    <property type="evidence" value="ECO:0007669"/>
    <property type="project" value="TreeGrafter"/>
</dbReference>